<accession>A0A5B2VU52</accession>
<dbReference type="UniPathway" id="UPA00035">
    <property type="reaction ID" value="UER00042"/>
</dbReference>
<comment type="pathway">
    <text evidence="2 9">Amino-acid biosynthesis; L-tryptophan biosynthesis; L-tryptophan from chorismate: step 3/5.</text>
</comment>
<protein>
    <recommendedName>
        <fullName evidence="4 9">N-(5'-phosphoribosyl)anthranilate isomerase</fullName>
        <shortName evidence="9">PRAI</shortName>
        <ecNumber evidence="3 9">5.3.1.24</ecNumber>
    </recommendedName>
</protein>
<sequence length="211" mass="23061">MESFIKVCGITQLADLQALVQYGVDYAGFIFYEKSPRFVTGKLDAAAAKEITGIKKVGVFVDADLQVVKDAIHNYGLSLVQLHGNETPAYCAAIREVAPVIKAFRIGAQVNWQQLEPWIPVTDYFLFDTAAGKAYGGTGQQFNWDLLGSYPFAHPFFLSGGIGPEHAASLQQLQLPALVAVDVNSCFETAPGIKDMQQVQAFVQQLRSQTK</sequence>
<dbReference type="InterPro" id="IPR001240">
    <property type="entry name" value="PRAI_dom"/>
</dbReference>
<dbReference type="PANTHER" id="PTHR42894:SF1">
    <property type="entry name" value="N-(5'-PHOSPHORIBOSYL)ANTHRANILATE ISOMERASE"/>
    <property type="match status" value="1"/>
</dbReference>
<keyword evidence="12" id="KW-1185">Reference proteome</keyword>
<dbReference type="CDD" id="cd00405">
    <property type="entry name" value="PRAI"/>
    <property type="match status" value="1"/>
</dbReference>
<dbReference type="EC" id="5.3.1.24" evidence="3 9"/>
<evidence type="ECO:0000259" key="10">
    <source>
        <dbReference type="Pfam" id="PF00697"/>
    </source>
</evidence>
<feature type="domain" description="N-(5'phosphoribosyl) anthranilate isomerase (PRAI)" evidence="10">
    <location>
        <begin position="6"/>
        <end position="205"/>
    </location>
</feature>
<evidence type="ECO:0000256" key="6">
    <source>
        <dbReference type="ARBA" id="ARBA00022822"/>
    </source>
</evidence>
<dbReference type="SUPFAM" id="SSF51366">
    <property type="entry name" value="Ribulose-phoshate binding barrel"/>
    <property type="match status" value="1"/>
</dbReference>
<keyword evidence="5 9" id="KW-0028">Amino-acid biosynthesis</keyword>
<evidence type="ECO:0000256" key="9">
    <source>
        <dbReference type="HAMAP-Rule" id="MF_00135"/>
    </source>
</evidence>
<keyword evidence="7 9" id="KW-0057">Aromatic amino acid biosynthesis</keyword>
<dbReference type="GO" id="GO:0000162">
    <property type="term" value="P:L-tryptophan biosynthetic process"/>
    <property type="evidence" value="ECO:0007669"/>
    <property type="project" value="UniProtKB-UniRule"/>
</dbReference>
<keyword evidence="6 9" id="KW-0822">Tryptophan biosynthesis</keyword>
<dbReference type="PANTHER" id="PTHR42894">
    <property type="entry name" value="N-(5'-PHOSPHORIBOSYL)ANTHRANILATE ISOMERASE"/>
    <property type="match status" value="1"/>
</dbReference>
<evidence type="ECO:0000256" key="7">
    <source>
        <dbReference type="ARBA" id="ARBA00023141"/>
    </source>
</evidence>
<name>A0A5B2VU52_9BACT</name>
<dbReference type="Proteomes" id="UP000324611">
    <property type="component" value="Unassembled WGS sequence"/>
</dbReference>
<comment type="catalytic activity">
    <reaction evidence="1 9">
        <text>N-(5-phospho-beta-D-ribosyl)anthranilate = 1-(2-carboxyphenylamino)-1-deoxy-D-ribulose 5-phosphate</text>
        <dbReference type="Rhea" id="RHEA:21540"/>
        <dbReference type="ChEBI" id="CHEBI:18277"/>
        <dbReference type="ChEBI" id="CHEBI:58613"/>
        <dbReference type="EC" id="5.3.1.24"/>
    </reaction>
</comment>
<comment type="similarity">
    <text evidence="9">Belongs to the TrpF family.</text>
</comment>
<dbReference type="HAMAP" id="MF_00135">
    <property type="entry name" value="PRAI"/>
    <property type="match status" value="1"/>
</dbReference>
<evidence type="ECO:0000256" key="8">
    <source>
        <dbReference type="ARBA" id="ARBA00023235"/>
    </source>
</evidence>
<reference evidence="11 12" key="2">
    <citation type="submission" date="2019-09" db="EMBL/GenBank/DDBJ databases">
        <authorList>
            <person name="Jin C."/>
        </authorList>
    </citation>
    <scope>NUCLEOTIDE SEQUENCE [LARGE SCALE GENOMIC DNA]</scope>
    <source>
        <strain evidence="11 12">BN140078</strain>
    </source>
</reference>
<dbReference type="Pfam" id="PF00697">
    <property type="entry name" value="PRAI"/>
    <property type="match status" value="1"/>
</dbReference>
<evidence type="ECO:0000256" key="2">
    <source>
        <dbReference type="ARBA" id="ARBA00004664"/>
    </source>
</evidence>
<gene>
    <name evidence="9" type="primary">trpF</name>
    <name evidence="11" type="ORF">F0L74_18035</name>
</gene>
<dbReference type="InterPro" id="IPR044643">
    <property type="entry name" value="TrpF_fam"/>
</dbReference>
<reference evidence="11 12" key="1">
    <citation type="submission" date="2019-09" db="EMBL/GenBank/DDBJ databases">
        <title>Chitinophaga ginsengihumi sp. nov., isolated from soil of ginseng rhizosphere.</title>
        <authorList>
            <person name="Lee J."/>
        </authorList>
    </citation>
    <scope>NUCLEOTIDE SEQUENCE [LARGE SCALE GENOMIC DNA]</scope>
    <source>
        <strain evidence="11 12">BN140078</strain>
    </source>
</reference>
<evidence type="ECO:0000256" key="4">
    <source>
        <dbReference type="ARBA" id="ARBA00022272"/>
    </source>
</evidence>
<evidence type="ECO:0000313" key="12">
    <source>
        <dbReference type="Proteomes" id="UP000324611"/>
    </source>
</evidence>
<dbReference type="InterPro" id="IPR011060">
    <property type="entry name" value="RibuloseP-bd_barrel"/>
</dbReference>
<dbReference type="InterPro" id="IPR013785">
    <property type="entry name" value="Aldolase_TIM"/>
</dbReference>
<comment type="caution">
    <text evidence="11">The sequence shown here is derived from an EMBL/GenBank/DDBJ whole genome shotgun (WGS) entry which is preliminary data.</text>
</comment>
<evidence type="ECO:0000256" key="1">
    <source>
        <dbReference type="ARBA" id="ARBA00001164"/>
    </source>
</evidence>
<dbReference type="Gene3D" id="3.20.20.70">
    <property type="entry name" value="Aldolase class I"/>
    <property type="match status" value="1"/>
</dbReference>
<evidence type="ECO:0000313" key="11">
    <source>
        <dbReference type="EMBL" id="KAA2241766.1"/>
    </source>
</evidence>
<evidence type="ECO:0000256" key="3">
    <source>
        <dbReference type="ARBA" id="ARBA00012572"/>
    </source>
</evidence>
<dbReference type="EMBL" id="VUOC01000003">
    <property type="protein sequence ID" value="KAA2241766.1"/>
    <property type="molecule type" value="Genomic_DNA"/>
</dbReference>
<dbReference type="GO" id="GO:0004640">
    <property type="term" value="F:phosphoribosylanthranilate isomerase activity"/>
    <property type="evidence" value="ECO:0007669"/>
    <property type="project" value="UniProtKB-UniRule"/>
</dbReference>
<dbReference type="RefSeq" id="WP_149839272.1">
    <property type="nucleotide sequence ID" value="NZ_VUOC01000003.1"/>
</dbReference>
<organism evidence="11 12">
    <name type="scientific">Chitinophaga agrisoli</name>
    <dbReference type="NCBI Taxonomy" id="2607653"/>
    <lineage>
        <taxon>Bacteria</taxon>
        <taxon>Pseudomonadati</taxon>
        <taxon>Bacteroidota</taxon>
        <taxon>Chitinophagia</taxon>
        <taxon>Chitinophagales</taxon>
        <taxon>Chitinophagaceae</taxon>
        <taxon>Chitinophaga</taxon>
    </lineage>
</organism>
<dbReference type="AlphaFoldDB" id="A0A5B2VU52"/>
<proteinExistence type="inferred from homology"/>
<evidence type="ECO:0000256" key="5">
    <source>
        <dbReference type="ARBA" id="ARBA00022605"/>
    </source>
</evidence>
<keyword evidence="8 9" id="KW-0413">Isomerase</keyword>